<dbReference type="Pfam" id="PF00375">
    <property type="entry name" value="SDF"/>
    <property type="match status" value="1"/>
</dbReference>
<comment type="subcellular location">
    <subcellularLocation>
        <location evidence="1 8">Membrane</location>
        <topology evidence="1 8">Multi-pass membrane protein</topology>
    </subcellularLocation>
</comment>
<proteinExistence type="inferred from homology"/>
<protein>
    <recommendedName>
        <fullName evidence="8">Amino acid transporter</fullName>
    </recommendedName>
</protein>
<dbReference type="Proteomes" id="UP001626550">
    <property type="component" value="Unassembled WGS sequence"/>
</dbReference>
<dbReference type="SUPFAM" id="SSF118215">
    <property type="entry name" value="Proton glutamate symport protein"/>
    <property type="match status" value="1"/>
</dbReference>
<dbReference type="InterPro" id="IPR001991">
    <property type="entry name" value="Na-dicarboxylate_symporter"/>
</dbReference>
<sequence length="312" mass="33750">EKIPKKVYVDGCNILGLVGFSLAFGACISKLGPRAKVMLDFFNVMNDIIIILVRLIMWYAPVGILFMIMEKILEIEDFGIVAESLGYYMLTVITGLAIHMIIILPSIYIISTRKNPLVYFKGVFQAWITALGTGSSTGTLPVTFRCLEENLKIDPRVTRFVLPIGATINMDGTALYEAVASIFIAQLNNRSLAGIDIFIISLTATLAAVGAASIPSAGLVTMTMVLSAVNLPASDISIILAVDWFLDRIRTSVNVLGDAFGAGIVAHLARDELAASGELLEVQTELPDEIAAECGLKRQSLTPEKDEKISHL</sequence>
<dbReference type="GO" id="GO:0015293">
    <property type="term" value="F:symporter activity"/>
    <property type="evidence" value="ECO:0007669"/>
    <property type="project" value="UniProtKB-UniRule"/>
</dbReference>
<dbReference type="PANTHER" id="PTHR11958:SF99">
    <property type="entry name" value="SODIUM-DEPENDENT EXCITATORY AMINO ACID TRANSPORTER GLT-6-RELATED"/>
    <property type="match status" value="1"/>
</dbReference>
<dbReference type="GO" id="GO:0016020">
    <property type="term" value="C:membrane"/>
    <property type="evidence" value="ECO:0007669"/>
    <property type="project" value="UniProtKB-SubCell"/>
</dbReference>
<dbReference type="Gene3D" id="1.10.3860.10">
    <property type="entry name" value="Sodium:dicarboxylate symporter"/>
    <property type="match status" value="1"/>
</dbReference>
<reference evidence="9 10" key="1">
    <citation type="submission" date="2024-11" db="EMBL/GenBank/DDBJ databases">
        <title>Adaptive evolution of stress response genes in parasites aligns with host niche diversity.</title>
        <authorList>
            <person name="Hahn C."/>
            <person name="Resl P."/>
        </authorList>
    </citation>
    <scope>NUCLEOTIDE SEQUENCE [LARGE SCALE GENOMIC DNA]</scope>
    <source>
        <strain evidence="9">EGGRZ-B1_66</strain>
        <tissue evidence="9">Body</tissue>
    </source>
</reference>
<evidence type="ECO:0000256" key="5">
    <source>
        <dbReference type="ARBA" id="ARBA00022989"/>
    </source>
</evidence>
<keyword evidence="4 8" id="KW-0769">Symport</keyword>
<dbReference type="EMBL" id="JBJKFK010003498">
    <property type="protein sequence ID" value="KAL3309840.1"/>
    <property type="molecule type" value="Genomic_DNA"/>
</dbReference>
<feature type="transmembrane region" description="Helical" evidence="8">
    <location>
        <begin position="44"/>
        <end position="68"/>
    </location>
</feature>
<evidence type="ECO:0000256" key="4">
    <source>
        <dbReference type="ARBA" id="ARBA00022847"/>
    </source>
</evidence>
<evidence type="ECO:0000256" key="6">
    <source>
        <dbReference type="ARBA" id="ARBA00023136"/>
    </source>
</evidence>
<dbReference type="AlphaFoldDB" id="A0ABD2PQR5"/>
<name>A0ABD2PQR5_9PLAT</name>
<organism evidence="9 10">
    <name type="scientific">Cichlidogyrus casuarinus</name>
    <dbReference type="NCBI Taxonomy" id="1844966"/>
    <lineage>
        <taxon>Eukaryota</taxon>
        <taxon>Metazoa</taxon>
        <taxon>Spiralia</taxon>
        <taxon>Lophotrochozoa</taxon>
        <taxon>Platyhelminthes</taxon>
        <taxon>Monogenea</taxon>
        <taxon>Monopisthocotylea</taxon>
        <taxon>Dactylogyridea</taxon>
        <taxon>Ancyrocephalidae</taxon>
        <taxon>Cichlidogyrus</taxon>
    </lineage>
</organism>
<evidence type="ECO:0000313" key="10">
    <source>
        <dbReference type="Proteomes" id="UP001626550"/>
    </source>
</evidence>
<evidence type="ECO:0000313" key="9">
    <source>
        <dbReference type="EMBL" id="KAL3309840.1"/>
    </source>
</evidence>
<accession>A0ABD2PQR5</accession>
<evidence type="ECO:0000256" key="2">
    <source>
        <dbReference type="ARBA" id="ARBA00022448"/>
    </source>
</evidence>
<evidence type="ECO:0000256" key="8">
    <source>
        <dbReference type="RuleBase" id="RU361216"/>
    </source>
</evidence>
<dbReference type="InterPro" id="IPR018107">
    <property type="entry name" value="Na-dicarboxylate_symporter_CS"/>
</dbReference>
<dbReference type="PRINTS" id="PR00173">
    <property type="entry name" value="EDTRNSPORT"/>
</dbReference>
<evidence type="ECO:0000256" key="1">
    <source>
        <dbReference type="ARBA" id="ARBA00004141"/>
    </source>
</evidence>
<keyword evidence="6 8" id="KW-0472">Membrane</keyword>
<feature type="transmembrane region" description="Helical" evidence="8">
    <location>
        <begin position="88"/>
        <end position="110"/>
    </location>
</feature>
<dbReference type="InterPro" id="IPR050746">
    <property type="entry name" value="DAACS"/>
</dbReference>
<evidence type="ECO:0000256" key="3">
    <source>
        <dbReference type="ARBA" id="ARBA00022692"/>
    </source>
</evidence>
<feature type="transmembrane region" description="Helical" evidence="8">
    <location>
        <begin position="197"/>
        <end position="218"/>
    </location>
</feature>
<feature type="non-terminal residue" evidence="9">
    <location>
        <position position="1"/>
    </location>
</feature>
<dbReference type="GO" id="GO:1902475">
    <property type="term" value="P:L-alpha-amino acid transmembrane transport"/>
    <property type="evidence" value="ECO:0007669"/>
    <property type="project" value="UniProtKB-ARBA"/>
</dbReference>
<keyword evidence="5 8" id="KW-1133">Transmembrane helix</keyword>
<feature type="transmembrane region" description="Helical" evidence="8">
    <location>
        <begin position="14"/>
        <end position="32"/>
    </location>
</feature>
<dbReference type="PANTHER" id="PTHR11958">
    <property type="entry name" value="SODIUM/DICARBOXYLATE SYMPORTER-RELATED"/>
    <property type="match status" value="1"/>
</dbReference>
<keyword evidence="7" id="KW-0325">Glycoprotein</keyword>
<feature type="transmembrane region" description="Helical" evidence="8">
    <location>
        <begin position="224"/>
        <end position="246"/>
    </location>
</feature>
<comment type="caution">
    <text evidence="9">The sequence shown here is derived from an EMBL/GenBank/DDBJ whole genome shotgun (WGS) entry which is preliminary data.</text>
</comment>
<evidence type="ECO:0000256" key="7">
    <source>
        <dbReference type="ARBA" id="ARBA00023180"/>
    </source>
</evidence>
<keyword evidence="3 8" id="KW-0812">Transmembrane</keyword>
<gene>
    <name evidence="9" type="primary">SLC1A2</name>
    <name evidence="9" type="ORF">Ciccas_011606</name>
</gene>
<dbReference type="PROSITE" id="PS00714">
    <property type="entry name" value="NA_DICARBOXYL_SYMP_2"/>
    <property type="match status" value="1"/>
</dbReference>
<dbReference type="InterPro" id="IPR036458">
    <property type="entry name" value="Na:dicarbo_symporter_sf"/>
</dbReference>
<comment type="similarity">
    <text evidence="8">Belongs to the dicarboxylate/amino acid:cation symporter (DAACS) (TC 2.A.23) family.</text>
</comment>
<keyword evidence="10" id="KW-1185">Reference proteome</keyword>
<keyword evidence="2 8" id="KW-0813">Transport</keyword>